<protein>
    <recommendedName>
        <fullName evidence="9">Wax synthase domain-containing protein</fullName>
    </recommendedName>
</protein>
<comment type="pathway">
    <text evidence="2">Secondary metabolite biosynthesis.</text>
</comment>
<proteinExistence type="inferred from homology"/>
<feature type="transmembrane region" description="Helical" evidence="8">
    <location>
        <begin position="283"/>
        <end position="303"/>
    </location>
</feature>
<sequence length="399" mass="44667">MVQDVAHVETRKQAEWYHLVLPLVTLVLLIALSPNLPAPARVIAAFALMACSLYVMLAYTWSYDANYGTGSTLFGLVFAGTTTLVLLTDPTNEVRYLRDKDPSPLASRPLHRRVWIAACLLCNLRCVGTNIQVTKPLTAPFPGSRRAWYIRQGRRFLSAYLVNDICETWIGLNRHVYPPSLVAPATHVALQDVKIWERALGGFALTGRIYATLAMDNIALSVITVALGMYSPEDWPALFGSISQAYTIRRFWGYTWHHALQRHLRAWGIFVVRTLRIPRGTRLSSLVQLHVAFLLSGLQHALGDMMVGWRYTGRSMPFFLLNGVAITIEDLFLTAARSLGARSTPATKLLGYVWAVLWFGWSAPLLVDWMMEADLNLISFPVSPTKLLVLPIMKSLSLL</sequence>
<name>A0A371CVB3_9APHY</name>
<gene>
    <name evidence="10" type="ORF">OH76DRAFT_1421523</name>
</gene>
<keyword evidence="5 8" id="KW-0812">Transmembrane</keyword>
<dbReference type="OrthoDB" id="1077582at2759"/>
<feature type="transmembrane region" description="Helical" evidence="8">
    <location>
        <begin position="42"/>
        <end position="61"/>
    </location>
</feature>
<dbReference type="Proteomes" id="UP000256964">
    <property type="component" value="Unassembled WGS sequence"/>
</dbReference>
<evidence type="ECO:0000256" key="3">
    <source>
        <dbReference type="ARBA" id="ARBA00007282"/>
    </source>
</evidence>
<reference evidence="10 11" key="1">
    <citation type="journal article" date="2018" name="Biotechnol. Biofuels">
        <title>Integrative visual omics of the white-rot fungus Polyporus brumalis exposes the biotechnological potential of its oxidative enzymes for delignifying raw plant biomass.</title>
        <authorList>
            <person name="Miyauchi S."/>
            <person name="Rancon A."/>
            <person name="Drula E."/>
            <person name="Hage H."/>
            <person name="Chaduli D."/>
            <person name="Favel A."/>
            <person name="Grisel S."/>
            <person name="Henrissat B."/>
            <person name="Herpoel-Gimbert I."/>
            <person name="Ruiz-Duenas F.J."/>
            <person name="Chevret D."/>
            <person name="Hainaut M."/>
            <person name="Lin J."/>
            <person name="Wang M."/>
            <person name="Pangilinan J."/>
            <person name="Lipzen A."/>
            <person name="Lesage-Meessen L."/>
            <person name="Navarro D."/>
            <person name="Riley R."/>
            <person name="Grigoriev I.V."/>
            <person name="Zhou S."/>
            <person name="Raouche S."/>
            <person name="Rosso M.N."/>
        </authorList>
    </citation>
    <scope>NUCLEOTIDE SEQUENCE [LARGE SCALE GENOMIC DNA]</scope>
    <source>
        <strain evidence="10 11">BRFM 1820</strain>
    </source>
</reference>
<dbReference type="EMBL" id="KZ857453">
    <property type="protein sequence ID" value="RDX44229.1"/>
    <property type="molecule type" value="Genomic_DNA"/>
</dbReference>
<feature type="transmembrane region" description="Helical" evidence="8">
    <location>
        <begin position="16"/>
        <end position="35"/>
    </location>
</feature>
<evidence type="ECO:0000256" key="8">
    <source>
        <dbReference type="SAM" id="Phobius"/>
    </source>
</evidence>
<dbReference type="InterPro" id="IPR032805">
    <property type="entry name" value="Wax_synthase_dom"/>
</dbReference>
<dbReference type="AlphaFoldDB" id="A0A371CVB3"/>
<evidence type="ECO:0000256" key="7">
    <source>
        <dbReference type="ARBA" id="ARBA00023136"/>
    </source>
</evidence>
<keyword evidence="7 8" id="KW-0472">Membrane</keyword>
<comment type="similarity">
    <text evidence="3">Belongs to the wax synthase family.</text>
</comment>
<dbReference type="PANTHER" id="PTHR31595">
    <property type="entry name" value="LONG-CHAIN-ALCOHOL O-FATTY-ACYLTRANSFERASE 3-RELATED"/>
    <property type="match status" value="1"/>
</dbReference>
<evidence type="ECO:0000256" key="5">
    <source>
        <dbReference type="ARBA" id="ARBA00022692"/>
    </source>
</evidence>
<evidence type="ECO:0000256" key="4">
    <source>
        <dbReference type="ARBA" id="ARBA00022679"/>
    </source>
</evidence>
<evidence type="ECO:0000256" key="6">
    <source>
        <dbReference type="ARBA" id="ARBA00022989"/>
    </source>
</evidence>
<feature type="transmembrane region" description="Helical" evidence="8">
    <location>
        <begin position="67"/>
        <end position="88"/>
    </location>
</feature>
<keyword evidence="4" id="KW-0808">Transferase</keyword>
<dbReference type="STRING" id="139420.A0A371CVB3"/>
<feature type="transmembrane region" description="Helical" evidence="8">
    <location>
        <begin position="315"/>
        <end position="337"/>
    </location>
</feature>
<feature type="domain" description="Wax synthase" evidence="9">
    <location>
        <begin position="235"/>
        <end position="321"/>
    </location>
</feature>
<accession>A0A371CVB3</accession>
<dbReference type="GO" id="GO:0016020">
    <property type="term" value="C:membrane"/>
    <property type="evidence" value="ECO:0007669"/>
    <property type="project" value="UniProtKB-SubCell"/>
</dbReference>
<dbReference type="GO" id="GO:0006629">
    <property type="term" value="P:lipid metabolic process"/>
    <property type="evidence" value="ECO:0007669"/>
    <property type="project" value="InterPro"/>
</dbReference>
<evidence type="ECO:0000256" key="2">
    <source>
        <dbReference type="ARBA" id="ARBA00005179"/>
    </source>
</evidence>
<dbReference type="PANTHER" id="PTHR31595:SF57">
    <property type="entry name" value="OS04G0481900 PROTEIN"/>
    <property type="match status" value="1"/>
</dbReference>
<organism evidence="10 11">
    <name type="scientific">Lentinus brumalis</name>
    <dbReference type="NCBI Taxonomy" id="2498619"/>
    <lineage>
        <taxon>Eukaryota</taxon>
        <taxon>Fungi</taxon>
        <taxon>Dikarya</taxon>
        <taxon>Basidiomycota</taxon>
        <taxon>Agaricomycotina</taxon>
        <taxon>Agaricomycetes</taxon>
        <taxon>Polyporales</taxon>
        <taxon>Polyporaceae</taxon>
        <taxon>Lentinus</taxon>
    </lineage>
</organism>
<comment type="subcellular location">
    <subcellularLocation>
        <location evidence="1">Membrane</location>
        <topology evidence="1">Multi-pass membrane protein</topology>
    </subcellularLocation>
</comment>
<evidence type="ECO:0000313" key="10">
    <source>
        <dbReference type="EMBL" id="RDX44229.1"/>
    </source>
</evidence>
<dbReference type="InterPro" id="IPR044851">
    <property type="entry name" value="Wax_synthase"/>
</dbReference>
<keyword evidence="6 8" id="KW-1133">Transmembrane helix</keyword>
<feature type="transmembrane region" description="Helical" evidence="8">
    <location>
        <begin position="349"/>
        <end position="367"/>
    </location>
</feature>
<dbReference type="Pfam" id="PF13813">
    <property type="entry name" value="MBOAT_2"/>
    <property type="match status" value="1"/>
</dbReference>
<evidence type="ECO:0000313" key="11">
    <source>
        <dbReference type="Proteomes" id="UP000256964"/>
    </source>
</evidence>
<evidence type="ECO:0000259" key="9">
    <source>
        <dbReference type="Pfam" id="PF13813"/>
    </source>
</evidence>
<dbReference type="GO" id="GO:0008374">
    <property type="term" value="F:O-acyltransferase activity"/>
    <property type="evidence" value="ECO:0007669"/>
    <property type="project" value="InterPro"/>
</dbReference>
<keyword evidence="11" id="KW-1185">Reference proteome</keyword>
<evidence type="ECO:0000256" key="1">
    <source>
        <dbReference type="ARBA" id="ARBA00004141"/>
    </source>
</evidence>